<evidence type="ECO:0000313" key="1">
    <source>
        <dbReference type="EMBL" id="VDD96643.1"/>
    </source>
</evidence>
<name>A0A0N4VMJ8_ENTVE</name>
<evidence type="ECO:0000313" key="2">
    <source>
        <dbReference type="Proteomes" id="UP000274131"/>
    </source>
</evidence>
<protein>
    <submittedName>
        <fullName evidence="3">Protein-serine/threonine phosphatase</fullName>
    </submittedName>
</protein>
<evidence type="ECO:0000313" key="3">
    <source>
        <dbReference type="WBParaSite" id="EVEC_0001215601-mRNA-1"/>
    </source>
</evidence>
<dbReference type="STRING" id="51028.A0A0N4VMJ8"/>
<dbReference type="EMBL" id="UXUI01011971">
    <property type="protein sequence ID" value="VDD96643.1"/>
    <property type="molecule type" value="Genomic_DNA"/>
</dbReference>
<proteinExistence type="predicted"/>
<dbReference type="AlphaFoldDB" id="A0A0N4VMJ8"/>
<organism evidence="3">
    <name type="scientific">Enterobius vermicularis</name>
    <name type="common">Human pinworm</name>
    <dbReference type="NCBI Taxonomy" id="51028"/>
    <lineage>
        <taxon>Eukaryota</taxon>
        <taxon>Metazoa</taxon>
        <taxon>Ecdysozoa</taxon>
        <taxon>Nematoda</taxon>
        <taxon>Chromadorea</taxon>
        <taxon>Rhabditida</taxon>
        <taxon>Spirurina</taxon>
        <taxon>Oxyuridomorpha</taxon>
        <taxon>Oxyuroidea</taxon>
        <taxon>Oxyuridae</taxon>
        <taxon>Enterobius</taxon>
    </lineage>
</organism>
<dbReference type="OrthoDB" id="5840223at2759"/>
<keyword evidence="2" id="KW-1185">Reference proteome</keyword>
<accession>A0A0N4VMJ8</accession>
<reference evidence="1 2" key="2">
    <citation type="submission" date="2018-10" db="EMBL/GenBank/DDBJ databases">
        <authorList>
            <consortium name="Pathogen Informatics"/>
        </authorList>
    </citation>
    <scope>NUCLEOTIDE SEQUENCE [LARGE SCALE GENOMIC DNA]</scope>
</reference>
<reference evidence="3" key="1">
    <citation type="submission" date="2017-02" db="UniProtKB">
        <authorList>
            <consortium name="WormBaseParasite"/>
        </authorList>
    </citation>
    <scope>IDENTIFICATION</scope>
</reference>
<gene>
    <name evidence="1" type="ORF">EVEC_LOCUS11394</name>
</gene>
<dbReference type="WBParaSite" id="EVEC_0001215601-mRNA-1">
    <property type="protein sequence ID" value="EVEC_0001215601-mRNA-1"/>
    <property type="gene ID" value="EVEC_0001215601"/>
</dbReference>
<sequence length="86" mass="9728">MIEKGVKDRKDLSNDLNYNELLRGCDLLSEYRTCTETLNVTDCDVSSQLKGWTIVELYLCQLLLPSVKEHQKCFALAGDPRCSTGQ</sequence>
<dbReference type="Proteomes" id="UP000274131">
    <property type="component" value="Unassembled WGS sequence"/>
</dbReference>